<feature type="compositionally biased region" description="Low complexity" evidence="1">
    <location>
        <begin position="67"/>
        <end position="77"/>
    </location>
</feature>
<dbReference type="Proteomes" id="UP000008743">
    <property type="component" value="Unassembled WGS sequence"/>
</dbReference>
<evidence type="ECO:0000256" key="1">
    <source>
        <dbReference type="SAM" id="MobiDB-lite"/>
    </source>
</evidence>
<dbReference type="InterPro" id="IPR015275">
    <property type="entry name" value="Actin-fragmin_kin_cat_dom"/>
</dbReference>
<feature type="region of interest" description="Disordered" evidence="1">
    <location>
        <begin position="54"/>
        <end position="77"/>
    </location>
</feature>
<dbReference type="SUPFAM" id="SSF56112">
    <property type="entry name" value="Protein kinase-like (PK-like)"/>
    <property type="match status" value="1"/>
</dbReference>
<dbReference type="InterPro" id="IPR036940">
    <property type="entry name" value="PI3/4_kinase_cat_sf"/>
</dbReference>
<gene>
    <name evidence="3" type="ORF">CAOG_006278</name>
</gene>
<dbReference type="PANTHER" id="PTHR38737:SF1">
    <property type="entry name" value="ACTIN-FRAGMIN KINASE DDB_G0279609-RELATED"/>
    <property type="match status" value="1"/>
</dbReference>
<dbReference type="PhylomeDB" id="A0A0D2WTM1"/>
<accession>A0A0D2WTM1</accession>
<dbReference type="InParanoid" id="A0A0D2WTM1"/>
<evidence type="ECO:0000313" key="4">
    <source>
        <dbReference type="Proteomes" id="UP000008743"/>
    </source>
</evidence>
<sequence>MADNLWSIQRNLIAASPALESFVAALHSYASGLSTTPSNLQQLPITPAAASAASGTTDNAAQHDAKSSAAGTGSATTAAPTTRKFKWATSMDSTFKFDHATAIPHPDIADIQWSTDVIGVDRSEGGAGGVFFVQTKRGAVVIKASRTLAPELFASLLCLRLQVAAPRSRVVSTSSEEGAQLLASLKQVDPSWRVITNLFDQACLLVQDYIPGTVLSGLDYTTATAVFGSEVEDNATPEEAERIRSLGRLLVVDTLLNNGDRLPLFWDNQGNPSNIMISRANAHSFVSIDTRLTGIAESSPLLAPYISRVAALTARVLGKNDKVLDAFSTLRQLIASYIAFDIGEKGARAMQEGFESAVRECIAQRVAISSEMRRWAATFHEIGDGQHHKFIDTANLNLDFVDRVLDAFENSQPK</sequence>
<name>A0A0D2WTM1_CAPO3</name>
<organism evidence="3 4">
    <name type="scientific">Capsaspora owczarzaki (strain ATCC 30864)</name>
    <dbReference type="NCBI Taxonomy" id="595528"/>
    <lineage>
        <taxon>Eukaryota</taxon>
        <taxon>Filasterea</taxon>
        <taxon>Capsaspora</taxon>
    </lineage>
</organism>
<proteinExistence type="predicted"/>
<dbReference type="OrthoDB" id="428586at2759"/>
<dbReference type="AlphaFoldDB" id="A0A0D2WTM1"/>
<dbReference type="PANTHER" id="PTHR38737">
    <property type="entry name" value="ACTIN-FRAGMIN KINASE DDB_G0279609-RELATED"/>
    <property type="match status" value="1"/>
</dbReference>
<dbReference type="Pfam" id="PF09192">
    <property type="entry name" value="Act-Frag_cataly"/>
    <property type="match status" value="1"/>
</dbReference>
<dbReference type="OMA" id="YYFQGER"/>
<dbReference type="CDD" id="cd05124">
    <property type="entry name" value="AFK"/>
    <property type="match status" value="1"/>
</dbReference>
<keyword evidence="4" id="KW-1185">Reference proteome</keyword>
<reference evidence="4" key="1">
    <citation type="submission" date="2011-02" db="EMBL/GenBank/DDBJ databases">
        <title>The Genome Sequence of Capsaspora owczarzaki ATCC 30864.</title>
        <authorList>
            <person name="Russ C."/>
            <person name="Cuomo C."/>
            <person name="Burger G."/>
            <person name="Gray M.W."/>
            <person name="Holland P.W.H."/>
            <person name="King N."/>
            <person name="Lang F.B.F."/>
            <person name="Roger A.J."/>
            <person name="Ruiz-Trillo I."/>
            <person name="Young S.K."/>
            <person name="Zeng Q."/>
            <person name="Gargeya S."/>
            <person name="Alvarado L."/>
            <person name="Berlin A."/>
            <person name="Chapman S.B."/>
            <person name="Chen Z."/>
            <person name="Freedman E."/>
            <person name="Gellesch M."/>
            <person name="Goldberg J."/>
            <person name="Griggs A."/>
            <person name="Gujja S."/>
            <person name="Heilman E."/>
            <person name="Heiman D."/>
            <person name="Howarth C."/>
            <person name="Mehta T."/>
            <person name="Neiman D."/>
            <person name="Pearson M."/>
            <person name="Roberts A."/>
            <person name="Saif S."/>
            <person name="Shea T."/>
            <person name="Shenoy N."/>
            <person name="Sisk P."/>
            <person name="Stolte C."/>
            <person name="Sykes S."/>
            <person name="White J."/>
            <person name="Yandava C."/>
            <person name="Haas B."/>
            <person name="Nusbaum C."/>
            <person name="Birren B."/>
        </authorList>
    </citation>
    <scope>NUCLEOTIDE SEQUENCE</scope>
    <source>
        <strain evidence="4">ATCC 30864</strain>
    </source>
</reference>
<evidence type="ECO:0000313" key="3">
    <source>
        <dbReference type="EMBL" id="KJE95875.1"/>
    </source>
</evidence>
<dbReference type="STRING" id="595528.A0A0D2WTM1"/>
<evidence type="ECO:0000259" key="2">
    <source>
        <dbReference type="Pfam" id="PF09192"/>
    </source>
</evidence>
<dbReference type="EMBL" id="KE346370">
    <property type="protein sequence ID" value="KJE95875.1"/>
    <property type="molecule type" value="Genomic_DNA"/>
</dbReference>
<dbReference type="Gene3D" id="3.30.1010.10">
    <property type="entry name" value="Phosphatidylinositol 3-kinase Catalytic Subunit, Chain A, domain 4"/>
    <property type="match status" value="1"/>
</dbReference>
<dbReference type="Gene3D" id="1.10.1070.11">
    <property type="entry name" value="Phosphatidylinositol 3-/4-kinase, catalytic domain"/>
    <property type="match status" value="1"/>
</dbReference>
<protein>
    <recommendedName>
        <fullName evidence="2">Actin-fragmin kinase catalytic domain-containing protein</fullName>
    </recommendedName>
</protein>
<feature type="domain" description="Actin-fragmin kinase catalytic" evidence="2">
    <location>
        <begin position="97"/>
        <end position="281"/>
    </location>
</feature>
<dbReference type="InterPro" id="IPR011009">
    <property type="entry name" value="Kinase-like_dom_sf"/>
</dbReference>
<dbReference type="eggNOG" id="ENOG502S90V">
    <property type="taxonomic scope" value="Eukaryota"/>
</dbReference>
<dbReference type="InterPro" id="IPR037469">
    <property type="entry name" value="Put_AFK"/>
</dbReference>